<name>A0A7W3RAX6_9ACTN</name>
<dbReference type="RefSeq" id="WP_246442333.1">
    <property type="nucleotide sequence ID" value="NZ_JACJII010000001.1"/>
</dbReference>
<proteinExistence type="predicted"/>
<evidence type="ECO:0000313" key="2">
    <source>
        <dbReference type="Proteomes" id="UP000539313"/>
    </source>
</evidence>
<reference evidence="1 2" key="1">
    <citation type="submission" date="2020-08" db="EMBL/GenBank/DDBJ databases">
        <title>Sequencing the genomes of 1000 actinobacteria strains.</title>
        <authorList>
            <person name="Klenk H.-P."/>
        </authorList>
    </citation>
    <scope>NUCLEOTIDE SEQUENCE [LARGE SCALE GENOMIC DNA]</scope>
    <source>
        <strain evidence="1 2">DSM 45823</strain>
    </source>
</reference>
<organism evidence="1 2">
    <name type="scientific">Thermomonospora cellulosilytica</name>
    <dbReference type="NCBI Taxonomy" id="1411118"/>
    <lineage>
        <taxon>Bacteria</taxon>
        <taxon>Bacillati</taxon>
        <taxon>Actinomycetota</taxon>
        <taxon>Actinomycetes</taxon>
        <taxon>Streptosporangiales</taxon>
        <taxon>Thermomonosporaceae</taxon>
        <taxon>Thermomonospora</taxon>
    </lineage>
</organism>
<evidence type="ECO:0000313" key="1">
    <source>
        <dbReference type="EMBL" id="MBA9006271.1"/>
    </source>
</evidence>
<dbReference type="Proteomes" id="UP000539313">
    <property type="component" value="Unassembled WGS sequence"/>
</dbReference>
<dbReference type="AlphaFoldDB" id="A0A7W3RAX6"/>
<gene>
    <name evidence="1" type="ORF">HNR21_005153</name>
</gene>
<accession>A0A7W3RAX6</accession>
<dbReference type="EMBL" id="JACJII010000001">
    <property type="protein sequence ID" value="MBA9006271.1"/>
    <property type="molecule type" value="Genomic_DNA"/>
</dbReference>
<protein>
    <submittedName>
        <fullName evidence="1">Uncharacterized protein</fullName>
    </submittedName>
</protein>
<comment type="caution">
    <text evidence="1">The sequence shown here is derived from an EMBL/GenBank/DDBJ whole genome shotgun (WGS) entry which is preliminary data.</text>
</comment>
<keyword evidence="2" id="KW-1185">Reference proteome</keyword>
<sequence>MCRLRHDQAAAHLEQPADGYRFEIRDEHGTPLASLAYRPDPSRPYQSVIVEELLQQNDS</sequence>